<keyword evidence="2" id="KW-1185">Reference proteome</keyword>
<name>A0A8H5H251_9AGAR</name>
<evidence type="ECO:0000313" key="2">
    <source>
        <dbReference type="Proteomes" id="UP000559256"/>
    </source>
</evidence>
<dbReference type="EMBL" id="JAACJM010000001">
    <property type="protein sequence ID" value="KAF5375220.1"/>
    <property type="molecule type" value="Genomic_DNA"/>
</dbReference>
<protein>
    <submittedName>
        <fullName evidence="1">Uncharacterized protein</fullName>
    </submittedName>
</protein>
<gene>
    <name evidence="1" type="ORF">D9758_000266</name>
</gene>
<organism evidence="1 2">
    <name type="scientific">Tetrapyrgos nigripes</name>
    <dbReference type="NCBI Taxonomy" id="182062"/>
    <lineage>
        <taxon>Eukaryota</taxon>
        <taxon>Fungi</taxon>
        <taxon>Dikarya</taxon>
        <taxon>Basidiomycota</taxon>
        <taxon>Agaricomycotina</taxon>
        <taxon>Agaricomycetes</taxon>
        <taxon>Agaricomycetidae</taxon>
        <taxon>Agaricales</taxon>
        <taxon>Marasmiineae</taxon>
        <taxon>Marasmiaceae</taxon>
        <taxon>Tetrapyrgos</taxon>
    </lineage>
</organism>
<accession>A0A8H5H251</accession>
<dbReference type="Proteomes" id="UP000559256">
    <property type="component" value="Unassembled WGS sequence"/>
</dbReference>
<dbReference type="OrthoDB" id="2497682at2759"/>
<evidence type="ECO:0000313" key="1">
    <source>
        <dbReference type="EMBL" id="KAF5375220.1"/>
    </source>
</evidence>
<comment type="caution">
    <text evidence="1">The sequence shown here is derived from an EMBL/GenBank/DDBJ whole genome shotgun (WGS) entry which is preliminary data.</text>
</comment>
<sequence length="242" mass="26901">MRAFVVFHALALFASTVFSPAFTIPFAAATPFPLPMSMMASELTRSSSVGDFFAARSKIFKPSNASHPLASRVFSPFSPSYEPRGLAPGLLSYTQNLQDSFQSFKQCRESQDQDNCMSDLKSLQLYLRGFYESLTGEELDRGLANYDPNNPCQIALRDIIDFIKCFLLDLDIRVFDLPLVGPLLGPILYDIKCIIDDVLDLTENLTDATLNSLAMECQGYMDEKTRSFCGTDRLHLLGLCAA</sequence>
<reference evidence="1 2" key="1">
    <citation type="journal article" date="2020" name="ISME J.">
        <title>Uncovering the hidden diversity of litter-decomposition mechanisms in mushroom-forming fungi.</title>
        <authorList>
            <person name="Floudas D."/>
            <person name="Bentzer J."/>
            <person name="Ahren D."/>
            <person name="Johansson T."/>
            <person name="Persson P."/>
            <person name="Tunlid A."/>
        </authorList>
    </citation>
    <scope>NUCLEOTIDE SEQUENCE [LARGE SCALE GENOMIC DNA]</scope>
    <source>
        <strain evidence="1 2">CBS 291.85</strain>
    </source>
</reference>
<dbReference type="AlphaFoldDB" id="A0A8H5H251"/>
<proteinExistence type="predicted"/>